<dbReference type="PIRSF" id="PIRSF002741">
    <property type="entry name" value="MppA"/>
    <property type="match status" value="1"/>
</dbReference>
<dbReference type="InterPro" id="IPR000914">
    <property type="entry name" value="SBP_5_dom"/>
</dbReference>
<name>A0ABW5FJJ5_9PSEU</name>
<keyword evidence="3 4" id="KW-0732">Signal</keyword>
<dbReference type="RefSeq" id="WP_378260694.1">
    <property type="nucleotide sequence ID" value="NZ_JBHUKR010000004.1"/>
</dbReference>
<evidence type="ECO:0000256" key="4">
    <source>
        <dbReference type="SAM" id="SignalP"/>
    </source>
</evidence>
<feature type="chain" id="PRO_5046873471" evidence="4">
    <location>
        <begin position="30"/>
        <end position="528"/>
    </location>
</feature>
<dbReference type="PROSITE" id="PS51257">
    <property type="entry name" value="PROKAR_LIPOPROTEIN"/>
    <property type="match status" value="1"/>
</dbReference>
<proteinExistence type="inferred from homology"/>
<dbReference type="PANTHER" id="PTHR30290">
    <property type="entry name" value="PERIPLASMIC BINDING COMPONENT OF ABC TRANSPORTER"/>
    <property type="match status" value="1"/>
</dbReference>
<sequence>MRRSSRGRRRSPTLLAVASALALAVAATAACSPSGSGPSGGGGSTSKLVVQFTGPPISLNPALGGNGLSTMFTALSYDPLIYLGGDGKFVPDLATSWNYVGQDNKVFEMTLRQDVKFADGSPMTPDAVVASMKYFLKAGGGLVADAGAVESITAVGQDKVRVTYSAPNPDAAMTMTQYHGIGMIIGPKGLADPPSLLTTSDGTGQYVYNAKTSVAGNRYEYDKNPGYFNPSAQMFGGVTIRVIGDAQAVLSAAQTGQVQFAGGSATTVEAAKQANLTVLSAPFFNWTLILADSAGTISKPLGDARVRQAIAYALDRKGLANALGGQYAAASTQVPLQGIDGYVPDSGYTYDLAKAKDLMAQAGYADGFPLTILTESLLDRNTTYSQAIADALGAIGIKVTLHVQSTGIGQFTGDSLSKQYPAVIFPTAGVDMFQLHNQISAGLFNPFGNKDPQVESTLARAFAADGTERTGLYQEASRRYQDLAWYVPVFSTQNLMYVGPKLANVKASQLNPNPMPVAPTADLAWKSK</sequence>
<dbReference type="PANTHER" id="PTHR30290:SF9">
    <property type="entry name" value="OLIGOPEPTIDE-BINDING PROTEIN APPA"/>
    <property type="match status" value="1"/>
</dbReference>
<dbReference type="Gene3D" id="3.10.105.10">
    <property type="entry name" value="Dipeptide-binding Protein, Domain 3"/>
    <property type="match status" value="1"/>
</dbReference>
<dbReference type="SUPFAM" id="SSF53850">
    <property type="entry name" value="Periplasmic binding protein-like II"/>
    <property type="match status" value="1"/>
</dbReference>
<dbReference type="Gene3D" id="3.40.190.10">
    <property type="entry name" value="Periplasmic binding protein-like II"/>
    <property type="match status" value="1"/>
</dbReference>
<evidence type="ECO:0000313" key="6">
    <source>
        <dbReference type="EMBL" id="MFD2415148.1"/>
    </source>
</evidence>
<evidence type="ECO:0000259" key="5">
    <source>
        <dbReference type="Pfam" id="PF00496"/>
    </source>
</evidence>
<dbReference type="InterPro" id="IPR030678">
    <property type="entry name" value="Peptide/Ni-bd"/>
</dbReference>
<evidence type="ECO:0000256" key="2">
    <source>
        <dbReference type="ARBA" id="ARBA00022448"/>
    </source>
</evidence>
<protein>
    <submittedName>
        <fullName evidence="6">ABC transporter substrate-binding protein</fullName>
    </submittedName>
</protein>
<gene>
    <name evidence="6" type="ORF">ACFSXZ_02285</name>
</gene>
<comment type="similarity">
    <text evidence="1">Belongs to the bacterial solute-binding protein 5 family.</text>
</comment>
<dbReference type="Pfam" id="PF00496">
    <property type="entry name" value="SBP_bac_5"/>
    <property type="match status" value="1"/>
</dbReference>
<reference evidence="7" key="1">
    <citation type="journal article" date="2019" name="Int. J. Syst. Evol. Microbiol.">
        <title>The Global Catalogue of Microorganisms (GCM) 10K type strain sequencing project: providing services to taxonomists for standard genome sequencing and annotation.</title>
        <authorList>
            <consortium name="The Broad Institute Genomics Platform"/>
            <consortium name="The Broad Institute Genome Sequencing Center for Infectious Disease"/>
            <person name="Wu L."/>
            <person name="Ma J."/>
        </authorList>
    </citation>
    <scope>NUCLEOTIDE SEQUENCE [LARGE SCALE GENOMIC DNA]</scope>
    <source>
        <strain evidence="7">CGMCC 4.7645</strain>
    </source>
</reference>
<feature type="domain" description="Solute-binding protein family 5" evidence="5">
    <location>
        <begin position="88"/>
        <end position="426"/>
    </location>
</feature>
<evidence type="ECO:0000256" key="1">
    <source>
        <dbReference type="ARBA" id="ARBA00005695"/>
    </source>
</evidence>
<dbReference type="EMBL" id="JBHUKR010000004">
    <property type="protein sequence ID" value="MFD2415148.1"/>
    <property type="molecule type" value="Genomic_DNA"/>
</dbReference>
<keyword evidence="7" id="KW-1185">Reference proteome</keyword>
<evidence type="ECO:0000256" key="3">
    <source>
        <dbReference type="ARBA" id="ARBA00022729"/>
    </source>
</evidence>
<evidence type="ECO:0000313" key="7">
    <source>
        <dbReference type="Proteomes" id="UP001597417"/>
    </source>
</evidence>
<dbReference type="InterPro" id="IPR039424">
    <property type="entry name" value="SBP_5"/>
</dbReference>
<accession>A0ABW5FJJ5</accession>
<feature type="signal peptide" evidence="4">
    <location>
        <begin position="1"/>
        <end position="29"/>
    </location>
</feature>
<organism evidence="6 7">
    <name type="scientific">Amycolatopsis pigmentata</name>
    <dbReference type="NCBI Taxonomy" id="450801"/>
    <lineage>
        <taxon>Bacteria</taxon>
        <taxon>Bacillati</taxon>
        <taxon>Actinomycetota</taxon>
        <taxon>Actinomycetes</taxon>
        <taxon>Pseudonocardiales</taxon>
        <taxon>Pseudonocardiaceae</taxon>
        <taxon>Amycolatopsis</taxon>
    </lineage>
</organism>
<keyword evidence="2" id="KW-0813">Transport</keyword>
<dbReference type="Proteomes" id="UP001597417">
    <property type="component" value="Unassembled WGS sequence"/>
</dbReference>
<comment type="caution">
    <text evidence="6">The sequence shown here is derived from an EMBL/GenBank/DDBJ whole genome shotgun (WGS) entry which is preliminary data.</text>
</comment>